<evidence type="ECO:0000259" key="4">
    <source>
        <dbReference type="PROSITE" id="PS01124"/>
    </source>
</evidence>
<proteinExistence type="predicted"/>
<reference evidence="5 6" key="1">
    <citation type="submission" date="2021-06" db="EMBL/GenBank/DDBJ databases">
        <authorList>
            <person name="Criscuolo A."/>
        </authorList>
    </citation>
    <scope>NUCLEOTIDE SEQUENCE [LARGE SCALE GENOMIC DNA]</scope>
    <source>
        <strain evidence="6">CIP 111802</strain>
    </source>
</reference>
<protein>
    <submittedName>
        <fullName evidence="5">HTH-type transcriptional activator RhaR</fullName>
    </submittedName>
</protein>
<gene>
    <name evidence="5" type="primary">rhaR_86</name>
    <name evidence="5" type="ORF">PAECIP111802_07253</name>
</gene>
<name>A0ABN7TZZ2_9BACL</name>
<dbReference type="InterPro" id="IPR010499">
    <property type="entry name" value="AraC_E-bd"/>
</dbReference>
<dbReference type="Proteomes" id="UP000730618">
    <property type="component" value="Unassembled WGS sequence"/>
</dbReference>
<evidence type="ECO:0000256" key="2">
    <source>
        <dbReference type="ARBA" id="ARBA00023125"/>
    </source>
</evidence>
<dbReference type="InterPro" id="IPR018062">
    <property type="entry name" value="HTH_AraC-typ_CS"/>
</dbReference>
<evidence type="ECO:0000313" key="6">
    <source>
        <dbReference type="Proteomes" id="UP000730618"/>
    </source>
</evidence>
<accession>A0ABN7TZZ2</accession>
<evidence type="ECO:0000256" key="1">
    <source>
        <dbReference type="ARBA" id="ARBA00023015"/>
    </source>
</evidence>
<sequence>MTGQQSESNILCKKVLSSQSMRRQDLGSLSQYHLTWELNLMALVESLQKAIDYMEDNLLEQLTIEVISKQANLSPFHFQRTFMILTDLTVGDYLRRRRLTLAAQELTSTVCKIIDLAYKYGYETPEAFSKAFRKQHGITPSEARKGIGKLQSYNRLTIQVSLKGAEPMNYRIVERETFQVVGLKRIFPCGEKAEGPGIPEFWAEVNTNGTANKLIQMLNGEIKGLLGMSIYKEEISMTDYWIAAEHVGDVPEGLAYFDFPPSKWVVFEVQGEFPTAIVNAWKQIYLEWMPSNGYMLAELPAIEAYISPDLNSPNSTNEIWLAVK</sequence>
<keyword evidence="2" id="KW-0238">DNA-binding</keyword>
<keyword evidence="1" id="KW-0805">Transcription regulation</keyword>
<organism evidence="5 6">
    <name type="scientific">Paenibacillus allorhizosphaerae</name>
    <dbReference type="NCBI Taxonomy" id="2849866"/>
    <lineage>
        <taxon>Bacteria</taxon>
        <taxon>Bacillati</taxon>
        <taxon>Bacillota</taxon>
        <taxon>Bacilli</taxon>
        <taxon>Bacillales</taxon>
        <taxon>Paenibacillaceae</taxon>
        <taxon>Paenibacillus</taxon>
    </lineage>
</organism>
<evidence type="ECO:0000256" key="3">
    <source>
        <dbReference type="ARBA" id="ARBA00023163"/>
    </source>
</evidence>
<dbReference type="EMBL" id="CAJVCE010000053">
    <property type="protein sequence ID" value="CAG7658998.1"/>
    <property type="molecule type" value="Genomic_DNA"/>
</dbReference>
<keyword evidence="3" id="KW-0804">Transcription</keyword>
<dbReference type="PROSITE" id="PS01124">
    <property type="entry name" value="HTH_ARAC_FAMILY_2"/>
    <property type="match status" value="1"/>
</dbReference>
<feature type="domain" description="HTH araC/xylS-type" evidence="4">
    <location>
        <begin position="48"/>
        <end position="146"/>
    </location>
</feature>
<dbReference type="InterPro" id="IPR050959">
    <property type="entry name" value="MarA-like"/>
</dbReference>
<dbReference type="Pfam" id="PF12833">
    <property type="entry name" value="HTH_18"/>
    <property type="match status" value="1"/>
</dbReference>
<dbReference type="SMART" id="SM00871">
    <property type="entry name" value="AraC_E_bind"/>
    <property type="match status" value="1"/>
</dbReference>
<keyword evidence="6" id="KW-1185">Reference proteome</keyword>
<dbReference type="InterPro" id="IPR029442">
    <property type="entry name" value="GyrI-like"/>
</dbReference>
<dbReference type="PANTHER" id="PTHR47504">
    <property type="entry name" value="RIGHT ORIGIN-BINDING PROTEIN"/>
    <property type="match status" value="1"/>
</dbReference>
<dbReference type="InterPro" id="IPR018060">
    <property type="entry name" value="HTH_AraC"/>
</dbReference>
<dbReference type="Pfam" id="PF06445">
    <property type="entry name" value="GyrI-like"/>
    <property type="match status" value="1"/>
</dbReference>
<evidence type="ECO:0000313" key="5">
    <source>
        <dbReference type="EMBL" id="CAG7658998.1"/>
    </source>
</evidence>
<dbReference type="PROSITE" id="PS00041">
    <property type="entry name" value="HTH_ARAC_FAMILY_1"/>
    <property type="match status" value="1"/>
</dbReference>
<dbReference type="PANTHER" id="PTHR47504:SF5">
    <property type="entry name" value="RIGHT ORIGIN-BINDING PROTEIN"/>
    <property type="match status" value="1"/>
</dbReference>
<dbReference type="SMART" id="SM00342">
    <property type="entry name" value="HTH_ARAC"/>
    <property type="match status" value="1"/>
</dbReference>
<comment type="caution">
    <text evidence="5">The sequence shown here is derived from an EMBL/GenBank/DDBJ whole genome shotgun (WGS) entry which is preliminary data.</text>
</comment>